<evidence type="ECO:0000313" key="5">
    <source>
        <dbReference type="EMBL" id="EMF07930.1"/>
    </source>
</evidence>
<evidence type="ECO:0000259" key="4">
    <source>
        <dbReference type="PROSITE" id="PS50102"/>
    </source>
</evidence>
<dbReference type="HOGENOM" id="CLU_037639_0_1_1"/>
<dbReference type="OMA" id="IKAHFAS"/>
<name>M3C7R7_SPHMS</name>
<dbReference type="GO" id="GO:0019843">
    <property type="term" value="F:rRNA binding"/>
    <property type="evidence" value="ECO:0007669"/>
    <property type="project" value="TreeGrafter"/>
</dbReference>
<dbReference type="EMBL" id="KB456272">
    <property type="protein sequence ID" value="EMF07930.1"/>
    <property type="molecule type" value="Genomic_DNA"/>
</dbReference>
<feature type="domain" description="RRM" evidence="4">
    <location>
        <begin position="135"/>
        <end position="209"/>
    </location>
</feature>
<feature type="compositionally biased region" description="Basic and acidic residues" evidence="3">
    <location>
        <begin position="34"/>
        <end position="44"/>
    </location>
</feature>
<dbReference type="Gene3D" id="3.30.70.330">
    <property type="match status" value="1"/>
</dbReference>
<sequence>MSQEEASSISRKEKKAKRDAERAQQKGKKRKHREIPEPDALPKQDDDDVGVEEVAAEGVKSATKASKKRKAGDTFEDATADPTLAVTTSASTDKDDDDNTQPKKKRRKSKKTAATTTITDEDGNTTTGPPKKSRFIVFVGNLPYKTTDSSLQKHFAKLQPFTLRHRTDPKTNKSKGFAFLEFENYDRMKTCLKIYHHTMFDPEAIDSGKVEGGPDAGAMPSGTGANSHGDNVNGFHPERQRQIRGRQKETARKINVELTVGGGGGKSDERKEKIKEKNERLNEQRERRAELEKKELAKKAAKEGGAKKIKKTGANADVVVQEENIRPEKAKVEDGAIHPARLAMMGR</sequence>
<dbReference type="AlphaFoldDB" id="M3C7R7"/>
<evidence type="ECO:0000256" key="2">
    <source>
        <dbReference type="PROSITE-ProRule" id="PRU00176"/>
    </source>
</evidence>
<dbReference type="OrthoDB" id="167718at2759"/>
<dbReference type="GO" id="GO:0042274">
    <property type="term" value="P:ribosomal small subunit biogenesis"/>
    <property type="evidence" value="ECO:0007669"/>
    <property type="project" value="TreeGrafter"/>
</dbReference>
<keyword evidence="6" id="KW-1185">Reference proteome</keyword>
<feature type="compositionally biased region" description="Acidic residues" evidence="3">
    <location>
        <begin position="45"/>
        <end position="55"/>
    </location>
</feature>
<dbReference type="PROSITE" id="PS50102">
    <property type="entry name" value="RRM"/>
    <property type="match status" value="1"/>
</dbReference>
<accession>M3C7R7</accession>
<reference evidence="5 6" key="1">
    <citation type="journal article" date="2012" name="PLoS Pathog.">
        <title>Diverse lifestyles and strategies of plant pathogenesis encoded in the genomes of eighteen Dothideomycetes fungi.</title>
        <authorList>
            <person name="Ohm R.A."/>
            <person name="Feau N."/>
            <person name="Henrissat B."/>
            <person name="Schoch C.L."/>
            <person name="Horwitz B.A."/>
            <person name="Barry K.W."/>
            <person name="Condon B.J."/>
            <person name="Copeland A.C."/>
            <person name="Dhillon B."/>
            <person name="Glaser F."/>
            <person name="Hesse C.N."/>
            <person name="Kosti I."/>
            <person name="LaButti K."/>
            <person name="Lindquist E.A."/>
            <person name="Lucas S."/>
            <person name="Salamov A.A."/>
            <person name="Bradshaw R.E."/>
            <person name="Ciuffetti L."/>
            <person name="Hamelin R.C."/>
            <person name="Kema G.H.J."/>
            <person name="Lawrence C."/>
            <person name="Scott J.A."/>
            <person name="Spatafora J.W."/>
            <person name="Turgeon B.G."/>
            <person name="de Wit P.J.G.M."/>
            <person name="Zhong S."/>
            <person name="Goodwin S.B."/>
            <person name="Grigoriev I.V."/>
        </authorList>
    </citation>
    <scope>NUCLEOTIDE SEQUENCE [LARGE SCALE GENOMIC DNA]</scope>
    <source>
        <strain evidence="5 6">SO2202</strain>
    </source>
</reference>
<feature type="compositionally biased region" description="Low complexity" evidence="3">
    <location>
        <begin position="112"/>
        <end position="128"/>
    </location>
</feature>
<protein>
    <recommendedName>
        <fullName evidence="4">RRM domain-containing protein</fullName>
    </recommendedName>
</protein>
<gene>
    <name evidence="5" type="ORF">SEPMUDRAFT_136784</name>
</gene>
<dbReference type="RefSeq" id="XP_016756051.1">
    <property type="nucleotide sequence ID" value="XM_016902799.1"/>
</dbReference>
<dbReference type="FunFam" id="3.30.70.330:FF:000376">
    <property type="entry name" value="Putative RNA binding protein"/>
    <property type="match status" value="1"/>
</dbReference>
<dbReference type="InterPro" id="IPR035979">
    <property type="entry name" value="RBD_domain_sf"/>
</dbReference>
<dbReference type="InterPro" id="IPR012677">
    <property type="entry name" value="Nucleotide-bd_a/b_plait_sf"/>
</dbReference>
<dbReference type="Pfam" id="PF00076">
    <property type="entry name" value="RRM_1"/>
    <property type="match status" value="1"/>
</dbReference>
<dbReference type="eggNOG" id="KOG0118">
    <property type="taxonomic scope" value="Eukaryota"/>
</dbReference>
<feature type="compositionally biased region" description="Basic and acidic residues" evidence="3">
    <location>
        <begin position="266"/>
        <end position="306"/>
    </location>
</feature>
<dbReference type="GeneID" id="27899936"/>
<organism evidence="5 6">
    <name type="scientific">Sphaerulina musiva (strain SO2202)</name>
    <name type="common">Poplar stem canker fungus</name>
    <name type="synonym">Septoria musiva</name>
    <dbReference type="NCBI Taxonomy" id="692275"/>
    <lineage>
        <taxon>Eukaryota</taxon>
        <taxon>Fungi</taxon>
        <taxon>Dikarya</taxon>
        <taxon>Ascomycota</taxon>
        <taxon>Pezizomycotina</taxon>
        <taxon>Dothideomycetes</taxon>
        <taxon>Dothideomycetidae</taxon>
        <taxon>Mycosphaerellales</taxon>
        <taxon>Mycosphaerellaceae</taxon>
        <taxon>Sphaerulina</taxon>
    </lineage>
</organism>
<proteinExistence type="predicted"/>
<dbReference type="InterPro" id="IPR034228">
    <property type="entry name" value="Nop6_RRM"/>
</dbReference>
<feature type="region of interest" description="Disordered" evidence="3">
    <location>
        <begin position="214"/>
        <end position="315"/>
    </location>
</feature>
<dbReference type="STRING" id="692275.M3C7R7"/>
<dbReference type="SMART" id="SM00360">
    <property type="entry name" value="RRM"/>
    <property type="match status" value="1"/>
</dbReference>
<feature type="compositionally biased region" description="Basic residues" evidence="3">
    <location>
        <begin position="102"/>
        <end position="111"/>
    </location>
</feature>
<dbReference type="GO" id="GO:0005730">
    <property type="term" value="C:nucleolus"/>
    <property type="evidence" value="ECO:0007669"/>
    <property type="project" value="TreeGrafter"/>
</dbReference>
<dbReference type="InterPro" id="IPR000504">
    <property type="entry name" value="RRM_dom"/>
</dbReference>
<dbReference type="Proteomes" id="UP000016931">
    <property type="component" value="Unassembled WGS sequence"/>
</dbReference>
<evidence type="ECO:0000256" key="1">
    <source>
        <dbReference type="ARBA" id="ARBA00022884"/>
    </source>
</evidence>
<feature type="compositionally biased region" description="Basic and acidic residues" evidence="3">
    <location>
        <begin position="236"/>
        <end position="255"/>
    </location>
</feature>
<dbReference type="PANTHER" id="PTHR23236">
    <property type="entry name" value="EUKARYOTIC TRANSLATION INITIATION FACTOR 4B/4H"/>
    <property type="match status" value="1"/>
</dbReference>
<dbReference type="PANTHER" id="PTHR23236:SF51">
    <property type="entry name" value="NUCLEOLAR PROTEIN 6"/>
    <property type="match status" value="1"/>
</dbReference>
<feature type="region of interest" description="Disordered" evidence="3">
    <location>
        <begin position="1"/>
        <end position="132"/>
    </location>
</feature>
<evidence type="ECO:0000256" key="3">
    <source>
        <dbReference type="SAM" id="MobiDB-lite"/>
    </source>
</evidence>
<evidence type="ECO:0000313" key="6">
    <source>
        <dbReference type="Proteomes" id="UP000016931"/>
    </source>
</evidence>
<dbReference type="SUPFAM" id="SSF54928">
    <property type="entry name" value="RNA-binding domain, RBD"/>
    <property type="match status" value="1"/>
</dbReference>
<dbReference type="CDD" id="cd12400">
    <property type="entry name" value="RRM_Nop6"/>
    <property type="match status" value="1"/>
</dbReference>
<keyword evidence="1 2" id="KW-0694">RNA-binding</keyword>